<sequence length="70" mass="7630">VLSWLLFTGTLSYVKVMVGVILRDRSHSALVWCGAAAQMGSLVGSVTMFPLVNVYRLFKSGDFCNTQCPS</sequence>
<evidence type="ECO:0000256" key="10">
    <source>
        <dbReference type="RuleBase" id="RU368035"/>
    </source>
</evidence>
<feature type="transmembrane region" description="Helical" evidence="10">
    <location>
        <begin position="6"/>
        <end position="22"/>
    </location>
</feature>
<keyword evidence="5 10" id="KW-1003">Cell membrane</keyword>
<protein>
    <recommendedName>
        <fullName evidence="10">Riboflavin transporter</fullName>
    </recommendedName>
</protein>
<dbReference type="InterPro" id="IPR009357">
    <property type="entry name" value="Riboflavin_transptr"/>
</dbReference>
<evidence type="ECO:0000313" key="12">
    <source>
        <dbReference type="Proteomes" id="UP001444071"/>
    </source>
</evidence>
<comment type="caution">
    <text evidence="10">Lacks conserved residue(s) required for the propagation of feature annotation.</text>
</comment>
<reference evidence="11 12" key="1">
    <citation type="submission" date="2021-06" db="EMBL/GenBank/DDBJ databases">
        <authorList>
            <person name="Palmer J.M."/>
        </authorList>
    </citation>
    <scope>NUCLEOTIDE SEQUENCE [LARGE SCALE GENOMIC DNA]</scope>
    <source>
        <strain evidence="11 12">XR_2019</strain>
        <tissue evidence="11">Muscle</tissue>
    </source>
</reference>
<feature type="non-terminal residue" evidence="11">
    <location>
        <position position="1"/>
    </location>
</feature>
<keyword evidence="4 10" id="KW-0813">Transport</keyword>
<dbReference type="PANTHER" id="PTHR12929">
    <property type="entry name" value="SOLUTE CARRIER FAMILY 52"/>
    <property type="match status" value="1"/>
</dbReference>
<accession>A0ABV0W3R7</accession>
<evidence type="ECO:0000256" key="5">
    <source>
        <dbReference type="ARBA" id="ARBA00022475"/>
    </source>
</evidence>
<dbReference type="EMBL" id="JAHRIM010023995">
    <property type="protein sequence ID" value="MEQ2263789.1"/>
    <property type="molecule type" value="Genomic_DNA"/>
</dbReference>
<keyword evidence="6 10" id="KW-0812">Transmembrane</keyword>
<comment type="function">
    <text evidence="10">Plasma membrane transporter mediating the uptake by cells of the water soluble vitamin B2/riboflavin that plays a key role in biochemical oxidation-reduction reactions of the carbohydrate, lipid, and amino acid metabolism.</text>
</comment>
<organism evidence="11 12">
    <name type="scientific">Xenotaenia resolanae</name>
    <dbReference type="NCBI Taxonomy" id="208358"/>
    <lineage>
        <taxon>Eukaryota</taxon>
        <taxon>Metazoa</taxon>
        <taxon>Chordata</taxon>
        <taxon>Craniata</taxon>
        <taxon>Vertebrata</taxon>
        <taxon>Euteleostomi</taxon>
        <taxon>Actinopterygii</taxon>
        <taxon>Neopterygii</taxon>
        <taxon>Teleostei</taxon>
        <taxon>Neoteleostei</taxon>
        <taxon>Acanthomorphata</taxon>
        <taxon>Ovalentaria</taxon>
        <taxon>Atherinomorphae</taxon>
        <taxon>Cyprinodontiformes</taxon>
        <taxon>Goodeidae</taxon>
        <taxon>Xenotaenia</taxon>
    </lineage>
</organism>
<feature type="transmembrane region" description="Helical" evidence="10">
    <location>
        <begin position="29"/>
        <end position="52"/>
    </location>
</feature>
<evidence type="ECO:0000256" key="1">
    <source>
        <dbReference type="ARBA" id="ARBA00000215"/>
    </source>
</evidence>
<comment type="catalytic activity">
    <reaction evidence="1 10">
        <text>riboflavin(in) = riboflavin(out)</text>
        <dbReference type="Rhea" id="RHEA:35015"/>
        <dbReference type="ChEBI" id="CHEBI:57986"/>
    </reaction>
</comment>
<comment type="similarity">
    <text evidence="3 10">Belongs to the riboflavin transporter family.</text>
</comment>
<keyword evidence="9" id="KW-0325">Glycoprotein</keyword>
<evidence type="ECO:0000256" key="8">
    <source>
        <dbReference type="ARBA" id="ARBA00023136"/>
    </source>
</evidence>
<evidence type="ECO:0000256" key="9">
    <source>
        <dbReference type="ARBA" id="ARBA00023180"/>
    </source>
</evidence>
<keyword evidence="7 10" id="KW-1133">Transmembrane helix</keyword>
<dbReference type="PANTHER" id="PTHR12929:SF4">
    <property type="entry name" value="SOLUTE CARRIER FAMILY 52, RIBOFLAVIN TRANSPORTER, MEMBER 3"/>
    <property type="match status" value="1"/>
</dbReference>
<evidence type="ECO:0000256" key="7">
    <source>
        <dbReference type="ARBA" id="ARBA00022989"/>
    </source>
</evidence>
<comment type="caution">
    <text evidence="11">The sequence shown here is derived from an EMBL/GenBank/DDBJ whole genome shotgun (WGS) entry which is preliminary data.</text>
</comment>
<evidence type="ECO:0000256" key="2">
    <source>
        <dbReference type="ARBA" id="ARBA00004651"/>
    </source>
</evidence>
<evidence type="ECO:0000256" key="4">
    <source>
        <dbReference type="ARBA" id="ARBA00022448"/>
    </source>
</evidence>
<dbReference type="Pfam" id="PF06237">
    <property type="entry name" value="SLC52_ribofla_tr"/>
    <property type="match status" value="1"/>
</dbReference>
<gene>
    <name evidence="11" type="ORF">XENORESO_012801</name>
</gene>
<keyword evidence="8 10" id="KW-0472">Membrane</keyword>
<proteinExistence type="inferred from homology"/>
<evidence type="ECO:0000313" key="11">
    <source>
        <dbReference type="EMBL" id="MEQ2263789.1"/>
    </source>
</evidence>
<keyword evidence="12" id="KW-1185">Reference proteome</keyword>
<evidence type="ECO:0000256" key="6">
    <source>
        <dbReference type="ARBA" id="ARBA00022692"/>
    </source>
</evidence>
<name>A0ABV0W3R7_9TELE</name>
<dbReference type="Proteomes" id="UP001444071">
    <property type="component" value="Unassembled WGS sequence"/>
</dbReference>
<comment type="subcellular location">
    <subcellularLocation>
        <location evidence="2 10">Cell membrane</location>
        <topology evidence="2 10">Multi-pass membrane protein</topology>
    </subcellularLocation>
</comment>
<evidence type="ECO:0000256" key="3">
    <source>
        <dbReference type="ARBA" id="ARBA00006366"/>
    </source>
</evidence>